<name>A0A2G8RRM8_9APHY</name>
<reference evidence="3 4" key="1">
    <citation type="journal article" date="2015" name="Sci. Rep.">
        <title>Chromosome-level genome map provides insights into diverse defense mechanisms in the medicinal fungus Ganoderma sinense.</title>
        <authorList>
            <person name="Zhu Y."/>
            <person name="Xu J."/>
            <person name="Sun C."/>
            <person name="Zhou S."/>
            <person name="Xu H."/>
            <person name="Nelson D.R."/>
            <person name="Qian J."/>
            <person name="Song J."/>
            <person name="Luo H."/>
            <person name="Xiang L."/>
            <person name="Li Y."/>
            <person name="Xu Z."/>
            <person name="Ji A."/>
            <person name="Wang L."/>
            <person name="Lu S."/>
            <person name="Hayward A."/>
            <person name="Sun W."/>
            <person name="Li X."/>
            <person name="Schwartz D.C."/>
            <person name="Wang Y."/>
            <person name="Chen S."/>
        </authorList>
    </citation>
    <scope>NUCLEOTIDE SEQUENCE [LARGE SCALE GENOMIC DNA]</scope>
    <source>
        <strain evidence="3 4">ZZ0214-1</strain>
    </source>
</reference>
<dbReference type="AlphaFoldDB" id="A0A2G8RRM8"/>
<evidence type="ECO:0000256" key="2">
    <source>
        <dbReference type="SAM" id="Phobius"/>
    </source>
</evidence>
<evidence type="ECO:0000313" key="3">
    <source>
        <dbReference type="EMBL" id="PIL24153.1"/>
    </source>
</evidence>
<gene>
    <name evidence="3" type="ORF">GSI_13906</name>
</gene>
<evidence type="ECO:0000256" key="1">
    <source>
        <dbReference type="SAM" id="MobiDB-lite"/>
    </source>
</evidence>
<feature type="transmembrane region" description="Helical" evidence="2">
    <location>
        <begin position="12"/>
        <end position="38"/>
    </location>
</feature>
<feature type="compositionally biased region" description="Pro residues" evidence="1">
    <location>
        <begin position="172"/>
        <end position="182"/>
    </location>
</feature>
<protein>
    <submittedName>
        <fullName evidence="3">Uncharacterized protein</fullName>
    </submittedName>
</protein>
<feature type="compositionally biased region" description="Low complexity" evidence="1">
    <location>
        <begin position="183"/>
        <end position="201"/>
    </location>
</feature>
<dbReference type="OrthoDB" id="3065653at2759"/>
<organism evidence="3 4">
    <name type="scientific">Ganoderma sinense ZZ0214-1</name>
    <dbReference type="NCBI Taxonomy" id="1077348"/>
    <lineage>
        <taxon>Eukaryota</taxon>
        <taxon>Fungi</taxon>
        <taxon>Dikarya</taxon>
        <taxon>Basidiomycota</taxon>
        <taxon>Agaricomycotina</taxon>
        <taxon>Agaricomycetes</taxon>
        <taxon>Polyporales</taxon>
        <taxon>Polyporaceae</taxon>
        <taxon>Ganoderma</taxon>
    </lineage>
</organism>
<keyword evidence="4" id="KW-1185">Reference proteome</keyword>
<accession>A0A2G8RRM8</accession>
<evidence type="ECO:0000313" key="4">
    <source>
        <dbReference type="Proteomes" id="UP000230002"/>
    </source>
</evidence>
<feature type="region of interest" description="Disordered" evidence="1">
    <location>
        <begin position="138"/>
        <end position="338"/>
    </location>
</feature>
<dbReference type="EMBL" id="AYKW01000067">
    <property type="protein sequence ID" value="PIL24153.1"/>
    <property type="molecule type" value="Genomic_DNA"/>
</dbReference>
<sequence>MTHMALSAGFRLVRTWVFAVTTFVSFLWVVLLCVEIFALYDQSDSAQRSLVGVLIFINAVTAVMLPVLAILPFRPWLDAARLLFLLLVHIGTALLFTLWDSTFSCPSEPVSWRLWHEDQKQMLEEEPEKRLSELPMMLPSNRHPALGPDNKLASNVPNMPPASRGSLSPSLQMPPRPLPIPPQSQALSQPSQPVSQPLHPQMNPIVPPTHLSTSQYSQPTIQGASTRWSQPPPSIGSVYSASQSSRRSRPSLTLQVPSRPPSQPPSARPPSHLPSPRPPSHLPSPSTAIPQKHSRSSSQARLHALAMQPAQPVDDTGDRYSPRASGRLSKPMPLQWAY</sequence>
<proteinExistence type="predicted"/>
<feature type="transmembrane region" description="Helical" evidence="2">
    <location>
        <begin position="82"/>
        <end position="99"/>
    </location>
</feature>
<feature type="transmembrane region" description="Helical" evidence="2">
    <location>
        <begin position="50"/>
        <end position="70"/>
    </location>
</feature>
<keyword evidence="2" id="KW-1133">Transmembrane helix</keyword>
<dbReference type="STRING" id="1077348.A0A2G8RRM8"/>
<keyword evidence="2" id="KW-0812">Transmembrane</keyword>
<feature type="compositionally biased region" description="Pro residues" evidence="1">
    <location>
        <begin position="258"/>
        <end position="282"/>
    </location>
</feature>
<comment type="caution">
    <text evidence="3">The sequence shown here is derived from an EMBL/GenBank/DDBJ whole genome shotgun (WGS) entry which is preliminary data.</text>
</comment>
<keyword evidence="2" id="KW-0472">Membrane</keyword>
<dbReference type="Proteomes" id="UP000230002">
    <property type="component" value="Unassembled WGS sequence"/>
</dbReference>
<feature type="compositionally biased region" description="Polar residues" evidence="1">
    <location>
        <begin position="210"/>
        <end position="229"/>
    </location>
</feature>